<dbReference type="PATRIC" id="fig|134605.3.peg.1035"/>
<reference evidence="2" key="1">
    <citation type="submission" date="2016-01" db="EMBL/GenBank/DDBJ databases">
        <authorList>
            <person name="Mitreva M."/>
            <person name="Pepin K.H."/>
            <person name="Mihindukulasuriya K.A."/>
            <person name="Fulton R."/>
            <person name="Fronick C."/>
            <person name="O'Laughlin M."/>
            <person name="Miner T."/>
            <person name="Herter B."/>
            <person name="Rosa B.A."/>
            <person name="Cordes M."/>
            <person name="Tomlinson C."/>
            <person name="Wollam A."/>
            <person name="Palsikar V.B."/>
            <person name="Mardis E.R."/>
            <person name="Wilson R.K."/>
        </authorList>
    </citation>
    <scope>NUCLEOTIDE SEQUENCE [LARGE SCALE GENOMIC DNA]</scope>
    <source>
        <strain evidence="2">CMW8396</strain>
    </source>
</reference>
<dbReference type="STRING" id="134605.HMPREF3206_01042"/>
<dbReference type="AlphaFoldDB" id="A0A133NDL7"/>
<comment type="caution">
    <text evidence="1">The sequence shown here is derived from an EMBL/GenBank/DDBJ whole genome shotgun (WGS) entry which is preliminary data.</text>
</comment>
<dbReference type="EMBL" id="LRPX01000047">
    <property type="protein sequence ID" value="KXA14357.1"/>
    <property type="molecule type" value="Genomic_DNA"/>
</dbReference>
<evidence type="ECO:0000313" key="2">
    <source>
        <dbReference type="Proteomes" id="UP000070617"/>
    </source>
</evidence>
<evidence type="ECO:0000313" key="1">
    <source>
        <dbReference type="EMBL" id="KXA14357.1"/>
    </source>
</evidence>
<keyword evidence="2" id="KW-1185">Reference proteome</keyword>
<sequence length="54" mass="6493">MLSYNLYKADNKELNLLSGIAYEKLKFKDSQKEMQNFMEHKIVPIYKVGLEYKF</sequence>
<accession>A0A133NDL7</accession>
<organism evidence="1 2">
    <name type="scientific">Fusobacterium equinum</name>
    <dbReference type="NCBI Taxonomy" id="134605"/>
    <lineage>
        <taxon>Bacteria</taxon>
        <taxon>Fusobacteriati</taxon>
        <taxon>Fusobacteriota</taxon>
        <taxon>Fusobacteriia</taxon>
        <taxon>Fusobacteriales</taxon>
        <taxon>Fusobacteriaceae</taxon>
        <taxon>Fusobacterium</taxon>
    </lineage>
</organism>
<name>A0A133NDL7_9FUSO</name>
<gene>
    <name evidence="1" type="ORF">HMPREF3206_01042</name>
</gene>
<evidence type="ECO:0008006" key="3">
    <source>
        <dbReference type="Google" id="ProtNLM"/>
    </source>
</evidence>
<protein>
    <recommendedName>
        <fullName evidence="3">Outer membrane insertion signal domain protein</fullName>
    </recommendedName>
</protein>
<proteinExistence type="predicted"/>
<dbReference type="Proteomes" id="UP000070617">
    <property type="component" value="Unassembled WGS sequence"/>
</dbReference>